<sequence length="127" mass="14556">MIHGCRRGCRVALLPFIGWHGSALVVMQHIDNLVGKFPHRLIIKALIIIVRLFVDRRQRHIEIEIILIQFRPQFPQECVEGFFILFVGKPLEINHNARVEFFGSKGILLGKFGHNLVYGLCALAFIV</sequence>
<comment type="caution">
    <text evidence="1">The sequence shown here is derived from an EMBL/GenBank/DDBJ whole genome shotgun (WGS) entry which is preliminary data.</text>
</comment>
<accession>A0A645G004</accession>
<proteinExistence type="predicted"/>
<gene>
    <name evidence="1" type="ORF">SDC9_164797</name>
</gene>
<protein>
    <submittedName>
        <fullName evidence="1">Uncharacterized protein</fullName>
    </submittedName>
</protein>
<dbReference type="AlphaFoldDB" id="A0A645G004"/>
<organism evidence="1">
    <name type="scientific">bioreactor metagenome</name>
    <dbReference type="NCBI Taxonomy" id="1076179"/>
    <lineage>
        <taxon>unclassified sequences</taxon>
        <taxon>metagenomes</taxon>
        <taxon>ecological metagenomes</taxon>
    </lineage>
</organism>
<name>A0A645G004_9ZZZZ</name>
<reference evidence="1" key="1">
    <citation type="submission" date="2019-08" db="EMBL/GenBank/DDBJ databases">
        <authorList>
            <person name="Kucharzyk K."/>
            <person name="Murdoch R.W."/>
            <person name="Higgins S."/>
            <person name="Loffler F."/>
        </authorList>
    </citation>
    <scope>NUCLEOTIDE SEQUENCE</scope>
</reference>
<evidence type="ECO:0000313" key="1">
    <source>
        <dbReference type="EMBL" id="MPN17444.1"/>
    </source>
</evidence>
<dbReference type="EMBL" id="VSSQ01064575">
    <property type="protein sequence ID" value="MPN17444.1"/>
    <property type="molecule type" value="Genomic_DNA"/>
</dbReference>